<reference evidence="8 9" key="1">
    <citation type="journal article" date="2024" name="IMA Fungus">
        <title>Apiospora arundinis, a panoply of carbohydrate-active enzymes and secondary metabolites.</title>
        <authorList>
            <person name="Sorensen T."/>
            <person name="Petersen C."/>
            <person name="Muurmann A.T."/>
            <person name="Christiansen J.V."/>
            <person name="Brundto M.L."/>
            <person name="Overgaard C.K."/>
            <person name="Boysen A.T."/>
            <person name="Wollenberg R.D."/>
            <person name="Larsen T.O."/>
            <person name="Sorensen J.L."/>
            <person name="Nielsen K.L."/>
            <person name="Sondergaard T.E."/>
        </authorList>
    </citation>
    <scope>NUCLEOTIDE SEQUENCE [LARGE SCALE GENOMIC DNA]</scope>
    <source>
        <strain evidence="8 9">AAU 773</strain>
    </source>
</reference>
<dbReference type="Gene3D" id="2.60.120.260">
    <property type="entry name" value="Galactose-binding domain-like"/>
    <property type="match status" value="1"/>
</dbReference>
<evidence type="ECO:0000256" key="1">
    <source>
        <dbReference type="ARBA" id="ARBA00007401"/>
    </source>
</evidence>
<keyword evidence="2 8" id="KW-0378">Hydrolase</keyword>
<proteinExistence type="inferred from homology"/>
<feature type="domain" description="Beta-mannosidase-like galactose-binding" evidence="7">
    <location>
        <begin position="63"/>
        <end position="179"/>
    </location>
</feature>
<accession>A0ABR2J7J1</accession>
<comment type="similarity">
    <text evidence="1">Belongs to the glycosyl hydrolase 2 family.</text>
</comment>
<dbReference type="InterPro" id="IPR013783">
    <property type="entry name" value="Ig-like_fold"/>
</dbReference>
<dbReference type="PANTHER" id="PTHR43536:SF1">
    <property type="entry name" value="MANNOSYLGLYCOPROTEIN ENDO-BETA-MANNOSIDASE"/>
    <property type="match status" value="1"/>
</dbReference>
<dbReference type="EMBL" id="JAPCWZ010000003">
    <property type="protein sequence ID" value="KAK8873630.1"/>
    <property type="molecule type" value="Genomic_DNA"/>
</dbReference>
<evidence type="ECO:0000256" key="3">
    <source>
        <dbReference type="ARBA" id="ARBA00023295"/>
    </source>
</evidence>
<dbReference type="InterPro" id="IPR036156">
    <property type="entry name" value="Beta-gal/glucu_dom_sf"/>
</dbReference>
<dbReference type="InterPro" id="IPR054593">
    <property type="entry name" value="Beta-mannosidase-like_N2"/>
</dbReference>
<dbReference type="SUPFAM" id="SSF49785">
    <property type="entry name" value="Galactose-binding domain-like"/>
    <property type="match status" value="1"/>
</dbReference>
<dbReference type="Pfam" id="PF22666">
    <property type="entry name" value="Glyco_hydro_2_N2"/>
    <property type="match status" value="1"/>
</dbReference>
<keyword evidence="4" id="KW-0732">Signal</keyword>
<evidence type="ECO:0000259" key="6">
    <source>
        <dbReference type="Pfam" id="PF18368"/>
    </source>
</evidence>
<evidence type="ECO:0000259" key="7">
    <source>
        <dbReference type="Pfam" id="PF22666"/>
    </source>
</evidence>
<dbReference type="SUPFAM" id="SSF51445">
    <property type="entry name" value="(Trans)glycosidases"/>
    <property type="match status" value="1"/>
</dbReference>
<feature type="domain" description="Glycoside hydrolase family 2 immunoglobulin-like beta-sandwich" evidence="5">
    <location>
        <begin position="234"/>
        <end position="337"/>
    </location>
</feature>
<evidence type="ECO:0000313" key="8">
    <source>
        <dbReference type="EMBL" id="KAK8873630.1"/>
    </source>
</evidence>
<dbReference type="Gene3D" id="3.20.20.80">
    <property type="entry name" value="Glycosidases"/>
    <property type="match status" value="1"/>
</dbReference>
<feature type="domain" description="Exo-beta-D-glucosaminidase Ig-fold" evidence="6">
    <location>
        <begin position="786"/>
        <end position="891"/>
    </location>
</feature>
<feature type="chain" id="PRO_5046894222" evidence="4">
    <location>
        <begin position="19"/>
        <end position="899"/>
    </location>
</feature>
<dbReference type="InterPro" id="IPR043534">
    <property type="entry name" value="EBDG/EBM"/>
</dbReference>
<dbReference type="InterPro" id="IPR008979">
    <property type="entry name" value="Galactose-bd-like_sf"/>
</dbReference>
<dbReference type="GO" id="GO:0016787">
    <property type="term" value="F:hydrolase activity"/>
    <property type="evidence" value="ECO:0007669"/>
    <property type="project" value="UniProtKB-KW"/>
</dbReference>
<sequence>MRLLNPLLYLWFGTLAVAIKRSPYPTSVPSPKPSSFVIPTWDIKSSPQDGEALARMSLPGANVTDWHHISTSRCTLMGCLLHAGVYEDSKLFFSENLKSFNRSQFSVPWMYRNEFKLDPRPGQHYFLKTNGITSKADILLNGHIVTTKDFQVGSYAGHEHEITKLVSQGANGLLIQVYPTDYNYDFALGFVDWNPYPPDNGTGVWRNVIVRQTGPVALEPLRVVTNFELPVGRGAANVTLKATARNLENRSLTFSTQSTILAKSGGMPIIKTQSVTLSPYQSLDIAMTTTIDRPSIWWPSAWGSQPLYNGKLSILMSNSTVSNSTISDTVEQDFGIRKVTSSVNVHNDTIFEINGHPFQVIGGGYSSDMFLRWDTAKFETQARYMLDLGHNTVRLEGKMEQPELYEVADRLGLMVLPGWECCDKWEAWKYNNDLAVKSDWLTHDYGIANASMRHEAAMLQTHPSLLGFLVGSDYWPDDTATSIYMEAFKSTDWQNPIIASASKRSYPAALGPGGMKMDGPYDWVPPNYWYDVEPSEDRLGAAFGFGSELGAGVGTPELGSLKKFLAKEDMDDLWKQPEKGLYHMSTNVSSFYDRKIYNDALWKRMGAPTSLDDYLLKAQIMDYEATRAQFESVSAFWSKKRPATGLIYWMLNNAWPSLHWNLFDYYTRPAGSYYGAKTGTRLEHVAFNYATKELYLINHSIDRRGPRTVSVDIVGMNGEKLSSTTVRTLTEPNKSKSIYKFAPLRKSTDVDFLRVVLTDEKGRMLSRNVYWVSKTIDQLDWESSDWFYTPVSKYANYNALDKLQPAQVTATVTPAKYGLNGTGGHEVLLENHSAVPAFFLALNLVDKAGGDVLPVFWSDNYVTLLPHEKLRLSITSPTKGAASIQLRGKNVAAATIALK</sequence>
<dbReference type="Pfam" id="PF18368">
    <property type="entry name" value="Ig_GlcNase"/>
    <property type="match status" value="1"/>
</dbReference>
<evidence type="ECO:0000256" key="4">
    <source>
        <dbReference type="SAM" id="SignalP"/>
    </source>
</evidence>
<evidence type="ECO:0000313" key="9">
    <source>
        <dbReference type="Proteomes" id="UP001390339"/>
    </source>
</evidence>
<keyword evidence="9" id="KW-1185">Reference proteome</keyword>
<dbReference type="InterPro" id="IPR006102">
    <property type="entry name" value="Ig-like_GH2"/>
</dbReference>
<evidence type="ECO:0000259" key="5">
    <source>
        <dbReference type="Pfam" id="PF00703"/>
    </source>
</evidence>
<evidence type="ECO:0000256" key="2">
    <source>
        <dbReference type="ARBA" id="ARBA00022801"/>
    </source>
</evidence>
<dbReference type="PANTHER" id="PTHR43536">
    <property type="entry name" value="MANNOSYLGLYCOPROTEIN ENDO-BETA-MANNOSIDASE"/>
    <property type="match status" value="1"/>
</dbReference>
<dbReference type="SUPFAM" id="SSF49303">
    <property type="entry name" value="beta-Galactosidase/glucuronidase domain"/>
    <property type="match status" value="3"/>
</dbReference>
<organism evidence="8 9">
    <name type="scientific">Apiospora arundinis</name>
    <dbReference type="NCBI Taxonomy" id="335852"/>
    <lineage>
        <taxon>Eukaryota</taxon>
        <taxon>Fungi</taxon>
        <taxon>Dikarya</taxon>
        <taxon>Ascomycota</taxon>
        <taxon>Pezizomycotina</taxon>
        <taxon>Sordariomycetes</taxon>
        <taxon>Xylariomycetidae</taxon>
        <taxon>Amphisphaeriales</taxon>
        <taxon>Apiosporaceae</taxon>
        <taxon>Apiospora</taxon>
    </lineage>
</organism>
<dbReference type="Proteomes" id="UP001390339">
    <property type="component" value="Unassembled WGS sequence"/>
</dbReference>
<protein>
    <submittedName>
        <fullName evidence="8">Family 2 glycoside hydrolase</fullName>
    </submittedName>
</protein>
<gene>
    <name evidence="8" type="ORF">PGQ11_004144</name>
</gene>
<dbReference type="InterPro" id="IPR017853">
    <property type="entry name" value="GH"/>
</dbReference>
<keyword evidence="3" id="KW-0326">Glycosidase</keyword>
<dbReference type="Gene3D" id="2.60.40.10">
    <property type="entry name" value="Immunoglobulins"/>
    <property type="match status" value="3"/>
</dbReference>
<name>A0ABR2J7J1_9PEZI</name>
<dbReference type="InterPro" id="IPR041351">
    <property type="entry name" value="Ig_GlcNase"/>
</dbReference>
<comment type="caution">
    <text evidence="8">The sequence shown here is derived from an EMBL/GenBank/DDBJ whole genome shotgun (WGS) entry which is preliminary data.</text>
</comment>
<feature type="signal peptide" evidence="4">
    <location>
        <begin position="1"/>
        <end position="18"/>
    </location>
</feature>
<dbReference type="Pfam" id="PF00703">
    <property type="entry name" value="Glyco_hydro_2"/>
    <property type="match status" value="1"/>
</dbReference>